<accession>A0ACD3RHK9</accession>
<reference evidence="1" key="1">
    <citation type="submission" date="2018-11" db="EMBL/GenBank/DDBJ databases">
        <title>The sequence and de novo assembly of Larimichthys crocea genome using PacBio and Hi-C technologies.</title>
        <authorList>
            <person name="Xu P."/>
            <person name="Chen B."/>
            <person name="Zhou Z."/>
            <person name="Ke Q."/>
            <person name="Wu Y."/>
            <person name="Bai H."/>
            <person name="Pu F."/>
        </authorList>
    </citation>
    <scope>NUCLEOTIDE SEQUENCE</scope>
    <source>
        <tissue evidence="1">Muscle</tissue>
    </source>
</reference>
<dbReference type="EMBL" id="CM011678">
    <property type="protein sequence ID" value="TMS19071.1"/>
    <property type="molecule type" value="Genomic_DNA"/>
</dbReference>
<keyword evidence="2" id="KW-1185">Reference proteome</keyword>
<organism evidence="1 2">
    <name type="scientific">Larimichthys crocea</name>
    <name type="common">Large yellow croaker</name>
    <name type="synonym">Pseudosciaena crocea</name>
    <dbReference type="NCBI Taxonomy" id="215358"/>
    <lineage>
        <taxon>Eukaryota</taxon>
        <taxon>Metazoa</taxon>
        <taxon>Chordata</taxon>
        <taxon>Craniata</taxon>
        <taxon>Vertebrata</taxon>
        <taxon>Euteleostomi</taxon>
        <taxon>Actinopterygii</taxon>
        <taxon>Neopterygii</taxon>
        <taxon>Teleostei</taxon>
        <taxon>Neoteleostei</taxon>
        <taxon>Acanthomorphata</taxon>
        <taxon>Eupercaria</taxon>
        <taxon>Sciaenidae</taxon>
        <taxon>Larimichthys</taxon>
    </lineage>
</organism>
<name>A0ACD3RHK9_LARCR</name>
<evidence type="ECO:0000313" key="1">
    <source>
        <dbReference type="EMBL" id="TMS19071.1"/>
    </source>
</evidence>
<sequence length="106" mass="12053">MLILIQVITMYKLSEKYCKYYIKGWLMVCGGLLWCMLEAELCSCSKVQICFSCSSTDCFQCNLSARCLSVTKSGRVDTACLYYDHCLNKYPSCFPVEEEAYAQAEA</sequence>
<comment type="caution">
    <text evidence="1">The sequence shown here is derived from an EMBL/GenBank/DDBJ whole genome shotgun (WGS) entry which is preliminary data.</text>
</comment>
<protein>
    <submittedName>
        <fullName evidence="1">Uncharacterized protein</fullName>
    </submittedName>
</protein>
<gene>
    <name evidence="1" type="ORF">E3U43_003392</name>
</gene>
<dbReference type="Proteomes" id="UP000793456">
    <property type="component" value="Chromosome V"/>
</dbReference>
<evidence type="ECO:0000313" key="2">
    <source>
        <dbReference type="Proteomes" id="UP000793456"/>
    </source>
</evidence>
<proteinExistence type="predicted"/>